<name>A0A4Y8IIV0_9BACI</name>
<dbReference type="EMBL" id="SOPW01000010">
    <property type="protein sequence ID" value="TFB19506.1"/>
    <property type="molecule type" value="Genomic_DNA"/>
</dbReference>
<gene>
    <name evidence="2" type="ORF">E3U55_10095</name>
</gene>
<sequence>MATEKQKFFEEFNEAFMTGDLKFILNSVTEDVQWEMVGDDIIKGKNALEEALGGMKTNDTFKLNIHHSITHGLEAAVNGVITFTTKVGEDKKYGFCDVYKLDSFKSGKIKELTSYVVEMTN</sequence>
<dbReference type="InterPro" id="IPR037401">
    <property type="entry name" value="SnoaL-like"/>
</dbReference>
<protein>
    <submittedName>
        <fullName evidence="2">Nuclear transport factor 2 family protein</fullName>
    </submittedName>
</protein>
<dbReference type="Gene3D" id="3.10.450.50">
    <property type="match status" value="1"/>
</dbReference>
<dbReference type="AlphaFoldDB" id="A0A4Y8IIV0"/>
<keyword evidence="3" id="KW-1185">Reference proteome</keyword>
<dbReference type="OrthoDB" id="6692273at2"/>
<evidence type="ECO:0000313" key="3">
    <source>
        <dbReference type="Proteomes" id="UP000297975"/>
    </source>
</evidence>
<organism evidence="2 3">
    <name type="scientific">Filobacillus milosensis</name>
    <dbReference type="NCBI Taxonomy" id="94137"/>
    <lineage>
        <taxon>Bacteria</taxon>
        <taxon>Bacillati</taxon>
        <taxon>Bacillota</taxon>
        <taxon>Bacilli</taxon>
        <taxon>Bacillales</taxon>
        <taxon>Bacillaceae</taxon>
        <taxon>Filobacillus</taxon>
    </lineage>
</organism>
<reference evidence="2 3" key="1">
    <citation type="submission" date="2019-03" db="EMBL/GenBank/DDBJ databases">
        <authorList>
            <person name="He R.-H."/>
        </authorList>
    </citation>
    <scope>NUCLEOTIDE SEQUENCE [LARGE SCALE GENOMIC DNA]</scope>
    <source>
        <strain evidence="3">SH 714</strain>
    </source>
</reference>
<evidence type="ECO:0000259" key="1">
    <source>
        <dbReference type="Pfam" id="PF12680"/>
    </source>
</evidence>
<dbReference type="RefSeq" id="WP_134340304.1">
    <property type="nucleotide sequence ID" value="NZ_SOPW01000010.1"/>
</dbReference>
<dbReference type="Pfam" id="PF12680">
    <property type="entry name" value="SnoaL_2"/>
    <property type="match status" value="1"/>
</dbReference>
<proteinExistence type="predicted"/>
<dbReference type="InterPro" id="IPR032710">
    <property type="entry name" value="NTF2-like_dom_sf"/>
</dbReference>
<evidence type="ECO:0000313" key="2">
    <source>
        <dbReference type="EMBL" id="TFB19506.1"/>
    </source>
</evidence>
<comment type="caution">
    <text evidence="2">The sequence shown here is derived from an EMBL/GenBank/DDBJ whole genome shotgun (WGS) entry which is preliminary data.</text>
</comment>
<feature type="domain" description="SnoaL-like" evidence="1">
    <location>
        <begin position="10"/>
        <end position="111"/>
    </location>
</feature>
<dbReference type="SUPFAM" id="SSF54427">
    <property type="entry name" value="NTF2-like"/>
    <property type="match status" value="1"/>
</dbReference>
<accession>A0A4Y8IIV0</accession>
<dbReference type="Proteomes" id="UP000297975">
    <property type="component" value="Unassembled WGS sequence"/>
</dbReference>